<dbReference type="Proteomes" id="UP001286456">
    <property type="component" value="Unassembled WGS sequence"/>
</dbReference>
<reference evidence="1" key="1">
    <citation type="journal article" date="2023" name="Mol. Phylogenet. Evol.">
        <title>Genome-scale phylogeny and comparative genomics of the fungal order Sordariales.</title>
        <authorList>
            <person name="Hensen N."/>
            <person name="Bonometti L."/>
            <person name="Westerberg I."/>
            <person name="Brannstrom I.O."/>
            <person name="Guillou S."/>
            <person name="Cros-Aarteil S."/>
            <person name="Calhoun S."/>
            <person name="Haridas S."/>
            <person name="Kuo A."/>
            <person name="Mondo S."/>
            <person name="Pangilinan J."/>
            <person name="Riley R."/>
            <person name="LaButti K."/>
            <person name="Andreopoulos B."/>
            <person name="Lipzen A."/>
            <person name="Chen C."/>
            <person name="Yan M."/>
            <person name="Daum C."/>
            <person name="Ng V."/>
            <person name="Clum A."/>
            <person name="Steindorff A."/>
            <person name="Ohm R.A."/>
            <person name="Martin F."/>
            <person name="Silar P."/>
            <person name="Natvig D.O."/>
            <person name="Lalanne C."/>
            <person name="Gautier V."/>
            <person name="Ament-Velasquez S.L."/>
            <person name="Kruys A."/>
            <person name="Hutchinson M.I."/>
            <person name="Powell A.J."/>
            <person name="Barry K."/>
            <person name="Miller A.N."/>
            <person name="Grigoriev I.V."/>
            <person name="Debuchy R."/>
            <person name="Gladieux P."/>
            <person name="Hiltunen Thoren M."/>
            <person name="Johannesson H."/>
        </authorList>
    </citation>
    <scope>NUCLEOTIDE SEQUENCE</scope>
    <source>
        <strain evidence="1">SMH4131-1</strain>
    </source>
</reference>
<evidence type="ECO:0000313" key="1">
    <source>
        <dbReference type="EMBL" id="KAK3332233.1"/>
    </source>
</evidence>
<protein>
    <submittedName>
        <fullName evidence="1">Uncharacterized protein</fullName>
    </submittedName>
</protein>
<proteinExistence type="predicted"/>
<keyword evidence="2" id="KW-1185">Reference proteome</keyword>
<sequence length="231" mass="25869">MRPSSYPNSIDHDNREEEKRHCARRLFSGVRDTVLQPPEDLMKLCNVAHGLEMQPWQLKRTPRLLPISSNECQFEGEAHITGKLLKGNRDIECAQSNNAENIRCEEVRSREKALLVVGSMAHDEVVVCSDSLAEICATDQCDLSRTLTHDAAWTANSPAEQYGNSPGALRQKEQTNKAMHRKHVCCGWKRGSGAQLRKRAKDFTAQALPHHNAIDGSPTLILIAWSCFEVS</sequence>
<accession>A0AAE0IVX6</accession>
<reference evidence="1" key="2">
    <citation type="submission" date="2023-06" db="EMBL/GenBank/DDBJ databases">
        <authorList>
            <consortium name="Lawrence Berkeley National Laboratory"/>
            <person name="Haridas S."/>
            <person name="Hensen N."/>
            <person name="Bonometti L."/>
            <person name="Westerberg I."/>
            <person name="Brannstrom I.O."/>
            <person name="Guillou S."/>
            <person name="Cros-Aarteil S."/>
            <person name="Calhoun S."/>
            <person name="Kuo A."/>
            <person name="Mondo S."/>
            <person name="Pangilinan J."/>
            <person name="Riley R."/>
            <person name="Labutti K."/>
            <person name="Andreopoulos B."/>
            <person name="Lipzen A."/>
            <person name="Chen C."/>
            <person name="Yanf M."/>
            <person name="Daum C."/>
            <person name="Ng V."/>
            <person name="Clum A."/>
            <person name="Steindorff A."/>
            <person name="Ohm R."/>
            <person name="Martin F."/>
            <person name="Silar P."/>
            <person name="Natvig D."/>
            <person name="Lalanne C."/>
            <person name="Gautier V."/>
            <person name="Ament-Velasquez S.L."/>
            <person name="Kruys A."/>
            <person name="Hutchinson M.I."/>
            <person name="Powell A.J."/>
            <person name="Barry K."/>
            <person name="Miller A.N."/>
            <person name="Grigoriev I.V."/>
            <person name="Debuchy R."/>
            <person name="Gladieux P."/>
            <person name="Thoren M.H."/>
            <person name="Johannesson H."/>
        </authorList>
    </citation>
    <scope>NUCLEOTIDE SEQUENCE</scope>
    <source>
        <strain evidence="1">SMH4131-1</strain>
    </source>
</reference>
<comment type="caution">
    <text evidence="1">The sequence shown here is derived from an EMBL/GenBank/DDBJ whole genome shotgun (WGS) entry which is preliminary data.</text>
</comment>
<dbReference type="AlphaFoldDB" id="A0AAE0IVX6"/>
<organism evidence="1 2">
    <name type="scientific">Cercophora scortea</name>
    <dbReference type="NCBI Taxonomy" id="314031"/>
    <lineage>
        <taxon>Eukaryota</taxon>
        <taxon>Fungi</taxon>
        <taxon>Dikarya</taxon>
        <taxon>Ascomycota</taxon>
        <taxon>Pezizomycotina</taxon>
        <taxon>Sordariomycetes</taxon>
        <taxon>Sordariomycetidae</taxon>
        <taxon>Sordariales</taxon>
        <taxon>Lasiosphaeriaceae</taxon>
        <taxon>Cercophora</taxon>
    </lineage>
</organism>
<gene>
    <name evidence="1" type="ORF">B0T19DRAFT_98598</name>
</gene>
<dbReference type="EMBL" id="JAUEPO010000002">
    <property type="protein sequence ID" value="KAK3332233.1"/>
    <property type="molecule type" value="Genomic_DNA"/>
</dbReference>
<name>A0AAE0IVX6_9PEZI</name>
<evidence type="ECO:0000313" key="2">
    <source>
        <dbReference type="Proteomes" id="UP001286456"/>
    </source>
</evidence>